<gene>
    <name evidence="1" type="ORF">NM208_g9780</name>
</gene>
<dbReference type="Proteomes" id="UP001148629">
    <property type="component" value="Unassembled WGS sequence"/>
</dbReference>
<sequence length="641" mass="73574">MVENQADLPLYKYEPLSAPDAVRVLALSPSTDRAAPLTGDIIQYSRSEEFGKIDASRIYSAVSYVWGDSRSFSHRIVCNSGGSYLSITSNVDSLLRHFRHPVKIRYLWLDAICLNQSDEVEKGVQIPLMGHVYWQAKKTLIWLGEDGNNEAPEIFALMRLFSAIPETLEGKPLDQHMGQSMESRPGAHWLERLNAFLQKQWFFRRWTIQEAVFSHNSVLRWGGHSLEFFRLLSAFHRLDAFRGPLKERYAIKMLTRTSLSGHQLLDLLWTLHRSECSDKRDRIWALYGLLPATERQHINYKSHWSEIFLRHASVALPDREWSGFFLLHLFSFGAIVTDNANFPSWVPDWSNHRRFDFPYLGWSRELDVEPPPYLKGQLSDRIKPRPAPVKIQIMSQDGSMVITWDETRYQQGATGYRGYKNYEGEHRITQVYKHLGAEVFTRGEVIAALEPLLQLRAWEASSVMRSPSRVAVLVASMLIYHGICAGNQLEVSLDVESCLIDYSNPDDPAIPHHNSHLPLMTGFCNLLRKFSLFQMESTSTGYSAWGFGHQSLQEGDTLIPTWSVDMLAPPLQDRMTNGPQFFIMAILRLSIGEPSVAHRFHPVRGRFIGPSFCIADAHADYTDLLRNAIRRHAMRRRIYII</sequence>
<name>A0ACC1S0K2_9HYPO</name>
<comment type="caution">
    <text evidence="1">The sequence shown here is derived from an EMBL/GenBank/DDBJ whole genome shotgun (WGS) entry which is preliminary data.</text>
</comment>
<organism evidence="1 2">
    <name type="scientific">Fusarium decemcellulare</name>
    <dbReference type="NCBI Taxonomy" id="57161"/>
    <lineage>
        <taxon>Eukaryota</taxon>
        <taxon>Fungi</taxon>
        <taxon>Dikarya</taxon>
        <taxon>Ascomycota</taxon>
        <taxon>Pezizomycotina</taxon>
        <taxon>Sordariomycetes</taxon>
        <taxon>Hypocreomycetidae</taxon>
        <taxon>Hypocreales</taxon>
        <taxon>Nectriaceae</taxon>
        <taxon>Fusarium</taxon>
        <taxon>Fusarium decemcellulare species complex</taxon>
    </lineage>
</organism>
<accession>A0ACC1S0K2</accession>
<proteinExistence type="predicted"/>
<keyword evidence="2" id="KW-1185">Reference proteome</keyword>
<evidence type="ECO:0000313" key="1">
    <source>
        <dbReference type="EMBL" id="KAJ3529400.1"/>
    </source>
</evidence>
<dbReference type="EMBL" id="JANRMS010001293">
    <property type="protein sequence ID" value="KAJ3529400.1"/>
    <property type="molecule type" value="Genomic_DNA"/>
</dbReference>
<protein>
    <submittedName>
        <fullName evidence="1">Uncharacterized protein</fullName>
    </submittedName>
</protein>
<evidence type="ECO:0000313" key="2">
    <source>
        <dbReference type="Proteomes" id="UP001148629"/>
    </source>
</evidence>
<reference evidence="1" key="1">
    <citation type="submission" date="2022-08" db="EMBL/GenBank/DDBJ databases">
        <title>Genome Sequence of Fusarium decemcellulare.</title>
        <authorList>
            <person name="Buettner E."/>
        </authorList>
    </citation>
    <scope>NUCLEOTIDE SEQUENCE</scope>
    <source>
        <strain evidence="1">Babe19</strain>
    </source>
</reference>